<evidence type="ECO:0000256" key="1">
    <source>
        <dbReference type="ARBA" id="ARBA00004496"/>
    </source>
</evidence>
<evidence type="ECO:0000256" key="3">
    <source>
        <dbReference type="ARBA" id="ARBA00023015"/>
    </source>
</evidence>
<dbReference type="InterPro" id="IPR000551">
    <property type="entry name" value="MerR-type_HTH_dom"/>
</dbReference>
<dbReference type="InterPro" id="IPR009061">
    <property type="entry name" value="DNA-bd_dom_put_sf"/>
</dbReference>
<dbReference type="EMBL" id="JBHUII010000011">
    <property type="protein sequence ID" value="MFD2207330.1"/>
    <property type="molecule type" value="Genomic_DNA"/>
</dbReference>
<dbReference type="PRINTS" id="PR00040">
    <property type="entry name" value="HTHMERR"/>
</dbReference>
<dbReference type="RefSeq" id="WP_380253842.1">
    <property type="nucleotide sequence ID" value="NZ_JBHUII010000011.1"/>
</dbReference>
<dbReference type="InterPro" id="IPR015358">
    <property type="entry name" value="Tscrpt_reg_MerR_DNA-bd"/>
</dbReference>
<evidence type="ECO:0000313" key="7">
    <source>
        <dbReference type="EMBL" id="MFD2207330.1"/>
    </source>
</evidence>
<keyword evidence="5" id="KW-0804">Transcription</keyword>
<evidence type="ECO:0000259" key="6">
    <source>
        <dbReference type="PROSITE" id="PS50937"/>
    </source>
</evidence>
<dbReference type="SUPFAM" id="SSF46955">
    <property type="entry name" value="Putative DNA-binding domain"/>
    <property type="match status" value="1"/>
</dbReference>
<dbReference type="Pfam" id="PF00376">
    <property type="entry name" value="MerR"/>
    <property type="match status" value="1"/>
</dbReference>
<feature type="domain" description="HTH merR-type" evidence="6">
    <location>
        <begin position="1"/>
        <end position="69"/>
    </location>
</feature>
<evidence type="ECO:0000313" key="8">
    <source>
        <dbReference type="Proteomes" id="UP001597294"/>
    </source>
</evidence>
<name>A0ABW5BPF8_9PROT</name>
<evidence type="ECO:0000256" key="5">
    <source>
        <dbReference type="ARBA" id="ARBA00023163"/>
    </source>
</evidence>
<dbReference type="PANTHER" id="PTHR30204:SF94">
    <property type="entry name" value="HEAVY METAL-DEPENDENT TRANSCRIPTIONAL REGULATOR HI_0293-RELATED"/>
    <property type="match status" value="1"/>
</dbReference>
<keyword evidence="2" id="KW-0963">Cytoplasm</keyword>
<keyword evidence="8" id="KW-1185">Reference proteome</keyword>
<dbReference type="InterPro" id="IPR011789">
    <property type="entry name" value="CueR"/>
</dbReference>
<evidence type="ECO:0000256" key="2">
    <source>
        <dbReference type="ARBA" id="ARBA00022490"/>
    </source>
</evidence>
<protein>
    <submittedName>
        <fullName evidence="7">Cu(I)-responsive transcriptional regulator</fullName>
    </submittedName>
</protein>
<dbReference type="Pfam" id="PF09278">
    <property type="entry name" value="MerR-DNA-bind"/>
    <property type="match status" value="1"/>
</dbReference>
<dbReference type="Proteomes" id="UP001597294">
    <property type="component" value="Unassembled WGS sequence"/>
</dbReference>
<reference evidence="8" key="1">
    <citation type="journal article" date="2019" name="Int. J. Syst. Evol. Microbiol.">
        <title>The Global Catalogue of Microorganisms (GCM) 10K type strain sequencing project: providing services to taxonomists for standard genome sequencing and annotation.</title>
        <authorList>
            <consortium name="The Broad Institute Genomics Platform"/>
            <consortium name="The Broad Institute Genome Sequencing Center for Infectious Disease"/>
            <person name="Wu L."/>
            <person name="Ma J."/>
        </authorList>
    </citation>
    <scope>NUCLEOTIDE SEQUENCE [LARGE SCALE GENOMIC DNA]</scope>
    <source>
        <strain evidence="8">CGMCC 4.7192</strain>
    </source>
</reference>
<gene>
    <name evidence="7" type="primary">cueR</name>
    <name evidence="7" type="ORF">ACFSKO_17025</name>
</gene>
<dbReference type="PANTHER" id="PTHR30204">
    <property type="entry name" value="REDOX-CYCLING DRUG-SENSING TRANSCRIPTIONAL ACTIVATOR SOXR"/>
    <property type="match status" value="1"/>
</dbReference>
<comment type="caution">
    <text evidence="7">The sequence shown here is derived from an EMBL/GenBank/DDBJ whole genome shotgun (WGS) entry which is preliminary data.</text>
</comment>
<accession>A0ABW5BPF8</accession>
<dbReference type="SMART" id="SM00422">
    <property type="entry name" value="HTH_MERR"/>
    <property type="match status" value="1"/>
</dbReference>
<proteinExistence type="predicted"/>
<sequence>MKIGQVASKSGLPAKTIRYYESIGLIDPAGRTSSGYRAYEEKDIQTLRFIQRSRSLGFSISEVSALLTLWNDRNRASAQVKELARRHVTEIDRKITELQSMKDTLSDLIDKCQGDHRPDCPILNDFARTSGKNK</sequence>
<dbReference type="Gene3D" id="1.10.1660.10">
    <property type="match status" value="1"/>
</dbReference>
<dbReference type="NCBIfam" id="TIGR02044">
    <property type="entry name" value="CueR"/>
    <property type="match status" value="1"/>
</dbReference>
<dbReference type="PROSITE" id="PS50937">
    <property type="entry name" value="HTH_MERR_2"/>
    <property type="match status" value="1"/>
</dbReference>
<dbReference type="InterPro" id="IPR047057">
    <property type="entry name" value="MerR_fam"/>
</dbReference>
<keyword evidence="3" id="KW-0805">Transcription regulation</keyword>
<keyword evidence="4" id="KW-0238">DNA-binding</keyword>
<evidence type="ECO:0000256" key="4">
    <source>
        <dbReference type="ARBA" id="ARBA00023125"/>
    </source>
</evidence>
<comment type="subcellular location">
    <subcellularLocation>
        <location evidence="1">Cytoplasm</location>
    </subcellularLocation>
</comment>
<organism evidence="7 8">
    <name type="scientific">Kiloniella antarctica</name>
    <dbReference type="NCBI Taxonomy" id="1550907"/>
    <lineage>
        <taxon>Bacteria</taxon>
        <taxon>Pseudomonadati</taxon>
        <taxon>Pseudomonadota</taxon>
        <taxon>Alphaproteobacteria</taxon>
        <taxon>Rhodospirillales</taxon>
        <taxon>Kiloniellaceae</taxon>
        <taxon>Kiloniella</taxon>
    </lineage>
</organism>
<dbReference type="CDD" id="cd01108">
    <property type="entry name" value="HTH_CueR"/>
    <property type="match status" value="1"/>
</dbReference>